<sequence>MYFDITEDNSTEENAVTVVIVEKENAPQMGVINVEKTGEYLASVVDTKDSKRLVYAVGGLAGAEYTVSAAEDIYTPDGTLRYSKDEVVATLVTKEDGKAVTEPLFLGRYHVVETKAP</sequence>
<dbReference type="Proteomes" id="UP001204562">
    <property type="component" value="Unassembled WGS sequence"/>
</dbReference>
<accession>A0AAW5JR35</accession>
<evidence type="ECO:0000313" key="2">
    <source>
        <dbReference type="EMBL" id="MCQ4771863.1"/>
    </source>
</evidence>
<dbReference type="EMBL" id="JANFYS010000067">
    <property type="protein sequence ID" value="MCQ4771863.1"/>
    <property type="molecule type" value="Genomic_DNA"/>
</dbReference>
<dbReference type="AlphaFoldDB" id="A0AAW5JR35"/>
<dbReference type="Gene3D" id="2.60.40.10">
    <property type="entry name" value="Immunoglobulins"/>
    <property type="match status" value="1"/>
</dbReference>
<dbReference type="Pfam" id="PF17802">
    <property type="entry name" value="SpaA"/>
    <property type="match status" value="1"/>
</dbReference>
<evidence type="ECO:0000313" key="3">
    <source>
        <dbReference type="Proteomes" id="UP001204562"/>
    </source>
</evidence>
<reference evidence="2" key="1">
    <citation type="submission" date="2022-06" db="EMBL/GenBank/DDBJ databases">
        <title>Isolation of gut microbiota from human fecal samples.</title>
        <authorList>
            <person name="Pamer E.G."/>
            <person name="Barat B."/>
            <person name="Waligurski E."/>
            <person name="Medina S."/>
            <person name="Paddock L."/>
            <person name="Mostad J."/>
        </authorList>
    </citation>
    <scope>NUCLEOTIDE SEQUENCE</scope>
    <source>
        <strain evidence="2">DFI.9.91</strain>
    </source>
</reference>
<dbReference type="InterPro" id="IPR041033">
    <property type="entry name" value="SpaA_PFL_dom_1"/>
</dbReference>
<comment type="caution">
    <text evidence="2">The sequence shown here is derived from an EMBL/GenBank/DDBJ whole genome shotgun (WGS) entry which is preliminary data.</text>
</comment>
<gene>
    <name evidence="2" type="ORF">NE579_15615</name>
</gene>
<protein>
    <submittedName>
        <fullName evidence="2">Prealbumin-like fold domain-containing protein</fullName>
    </submittedName>
</protein>
<organism evidence="2 3">
    <name type="scientific">Intestinimonas massiliensis</name>
    <name type="common">ex Afouda et al. 2020</name>
    <dbReference type="NCBI Taxonomy" id="1673721"/>
    <lineage>
        <taxon>Bacteria</taxon>
        <taxon>Bacillati</taxon>
        <taxon>Bacillota</taxon>
        <taxon>Clostridia</taxon>
        <taxon>Eubacteriales</taxon>
        <taxon>Intestinimonas</taxon>
    </lineage>
</organism>
<evidence type="ECO:0000259" key="1">
    <source>
        <dbReference type="Pfam" id="PF17802"/>
    </source>
</evidence>
<feature type="domain" description="SpaA-like prealbumin fold" evidence="1">
    <location>
        <begin position="59"/>
        <end position="117"/>
    </location>
</feature>
<dbReference type="InterPro" id="IPR013783">
    <property type="entry name" value="Ig-like_fold"/>
</dbReference>
<name>A0AAW5JR35_9FIRM</name>
<dbReference type="RefSeq" id="WP_256304906.1">
    <property type="nucleotide sequence ID" value="NZ_JANFYS010000067.1"/>
</dbReference>
<proteinExistence type="predicted"/>